<organism evidence="1 2">
    <name type="scientific">Astathelohania contejeani</name>
    <dbReference type="NCBI Taxonomy" id="164912"/>
    <lineage>
        <taxon>Eukaryota</taxon>
        <taxon>Fungi</taxon>
        <taxon>Fungi incertae sedis</taxon>
        <taxon>Microsporidia</taxon>
        <taxon>Astathelohaniidae</taxon>
        <taxon>Astathelohania</taxon>
    </lineage>
</organism>
<proteinExistence type="predicted"/>
<protein>
    <submittedName>
        <fullName evidence="1">Protein RIK</fullName>
    </submittedName>
</protein>
<sequence>MKNKWDLESPNKTDKSSQINFFEKEKIKNIKCSLEKEIIPIEEVSLIPNNRLTDKLNLQKKKKNKVHNYKFIKLINIDKCKYPYFLSRNKTLMELDEMYGAEIVVSGKYKPLSEEPNPNPLILEISAPTEKILNTTIEKIKLVMDKGEEELNNLFDIRKGYNGDKAKFHVKIPIGIYDSDKDFDLVNIIKEEIESLKLNDGSVIINLRGRFSGYIEPCLNDESNDPCYLHIIGSNIRKIKQLKNYFQRYFIKIKEDYEDFKRIKEDNS</sequence>
<dbReference type="Proteomes" id="UP001516464">
    <property type="component" value="Unassembled WGS sequence"/>
</dbReference>
<accession>A0ABQ7HY83</accession>
<comment type="caution">
    <text evidence="1">The sequence shown here is derived from an EMBL/GenBank/DDBJ whole genome shotgun (WGS) entry which is preliminary data.</text>
</comment>
<evidence type="ECO:0000313" key="1">
    <source>
        <dbReference type="EMBL" id="KAF7683108.1"/>
    </source>
</evidence>
<evidence type="ECO:0000313" key="2">
    <source>
        <dbReference type="Proteomes" id="UP001516464"/>
    </source>
</evidence>
<name>A0ABQ7HY83_9MICR</name>
<reference evidence="1 2" key="1">
    <citation type="submission" date="2019-01" db="EMBL/GenBank/DDBJ databases">
        <title>Genomes sequencing and comparative genomics of infectious freshwater microsporidia, Cucumispora dikerogammari and Thelohania contejeani.</title>
        <authorList>
            <person name="Cormier A."/>
            <person name="Giraud I."/>
            <person name="Wattier R."/>
            <person name="Teixeira M."/>
            <person name="Grandjean F."/>
            <person name="Rigaud T."/>
            <person name="Cordaux R."/>
        </authorList>
    </citation>
    <scope>NUCLEOTIDE SEQUENCE [LARGE SCALE GENOMIC DNA]</scope>
    <source>
        <strain evidence="1">T1</strain>
        <tissue evidence="1">Spores</tissue>
    </source>
</reference>
<gene>
    <name evidence="1" type="primary">RIK</name>
    <name evidence="1" type="ORF">TCON_1684</name>
</gene>
<dbReference type="EMBL" id="SBIQ01000129">
    <property type="protein sequence ID" value="KAF7683108.1"/>
    <property type="molecule type" value="Genomic_DNA"/>
</dbReference>
<keyword evidence="2" id="KW-1185">Reference proteome</keyword>